<name>A0ACB9DKJ4_ARCLA</name>
<evidence type="ECO:0000313" key="2">
    <source>
        <dbReference type="Proteomes" id="UP001055879"/>
    </source>
</evidence>
<organism evidence="1 2">
    <name type="scientific">Arctium lappa</name>
    <name type="common">Greater burdock</name>
    <name type="synonym">Lappa major</name>
    <dbReference type="NCBI Taxonomy" id="4217"/>
    <lineage>
        <taxon>Eukaryota</taxon>
        <taxon>Viridiplantae</taxon>
        <taxon>Streptophyta</taxon>
        <taxon>Embryophyta</taxon>
        <taxon>Tracheophyta</taxon>
        <taxon>Spermatophyta</taxon>
        <taxon>Magnoliopsida</taxon>
        <taxon>eudicotyledons</taxon>
        <taxon>Gunneridae</taxon>
        <taxon>Pentapetalae</taxon>
        <taxon>asterids</taxon>
        <taxon>campanulids</taxon>
        <taxon>Asterales</taxon>
        <taxon>Asteraceae</taxon>
        <taxon>Carduoideae</taxon>
        <taxon>Cardueae</taxon>
        <taxon>Arctiinae</taxon>
        <taxon>Arctium</taxon>
    </lineage>
</organism>
<comment type="caution">
    <text evidence="1">The sequence shown here is derived from an EMBL/GenBank/DDBJ whole genome shotgun (WGS) entry which is preliminary data.</text>
</comment>
<reference evidence="2" key="1">
    <citation type="journal article" date="2022" name="Mol. Ecol. Resour.">
        <title>The genomes of chicory, endive, great burdock and yacon provide insights into Asteraceae palaeo-polyploidization history and plant inulin production.</title>
        <authorList>
            <person name="Fan W."/>
            <person name="Wang S."/>
            <person name="Wang H."/>
            <person name="Wang A."/>
            <person name="Jiang F."/>
            <person name="Liu H."/>
            <person name="Zhao H."/>
            <person name="Xu D."/>
            <person name="Zhang Y."/>
        </authorList>
    </citation>
    <scope>NUCLEOTIDE SEQUENCE [LARGE SCALE GENOMIC DNA]</scope>
    <source>
        <strain evidence="2">cv. Niubang</strain>
    </source>
</reference>
<protein>
    <submittedName>
        <fullName evidence="1">Uncharacterized protein</fullName>
    </submittedName>
</protein>
<dbReference type="EMBL" id="CM042049">
    <property type="protein sequence ID" value="KAI3747189.1"/>
    <property type="molecule type" value="Genomic_DNA"/>
</dbReference>
<evidence type="ECO:0000313" key="1">
    <source>
        <dbReference type="EMBL" id="KAI3747189.1"/>
    </source>
</evidence>
<proteinExistence type="predicted"/>
<sequence>MSIQSSAEKGEMAFHLSSPSPSAIAGLSERLHMVYAYNSVDLLSHLNRFGHTSVVLLSTNWLIRKQKGRSRKEIELGK</sequence>
<dbReference type="Proteomes" id="UP001055879">
    <property type="component" value="Linkage Group LG03"/>
</dbReference>
<accession>A0ACB9DKJ4</accession>
<reference evidence="1 2" key="2">
    <citation type="journal article" date="2022" name="Mol. Ecol. Resour.">
        <title>The genomes of chicory, endive, great burdock and yacon provide insights into Asteraceae paleo-polyploidization history and plant inulin production.</title>
        <authorList>
            <person name="Fan W."/>
            <person name="Wang S."/>
            <person name="Wang H."/>
            <person name="Wang A."/>
            <person name="Jiang F."/>
            <person name="Liu H."/>
            <person name="Zhao H."/>
            <person name="Xu D."/>
            <person name="Zhang Y."/>
        </authorList>
    </citation>
    <scope>NUCLEOTIDE SEQUENCE [LARGE SCALE GENOMIC DNA]</scope>
    <source>
        <strain evidence="2">cv. Niubang</strain>
    </source>
</reference>
<gene>
    <name evidence="1" type="ORF">L6452_09640</name>
</gene>
<keyword evidence="2" id="KW-1185">Reference proteome</keyword>